<sequence>MNNNTFSYLNFINFSQLNLWDFKRYATRIVDSKFPIVKLSDYIREENSKIKPFENPEEEYEILGVNNKTGLFDAYIEKGSKINQPYKIVKDGFLTYNPYRINVGSIGLKTKNQKYKYISPAYVVFSCKKGLLPEFLYILFRTNKFNELIRDNTTGSVRQTLSFTSMGNIRIPLPSLEIQAEFVKKYNDKIKLAEEQEQKAKVLENNVEEYIEKQLGINCTNNITHTKEYRYLTFYDLTDLSRWDLYKNDCNSFVSSKYKFSKLANIVTGKPLYGAGEKGVKKKSDIRYIRITDINEDGTLNDDFVSAEKVDSKYLLEEDDFLIARSGNTVGKTFLYKKEFGKCIYAGYLIKFKLDTQKIIPEYLLYYTKSNIYKQWIASNQRANAQPNINSNEYLESPIIVPSIEEQRKIVNELSKIKEQIRLYKKQAEQNRVAAQEEFEKELFE</sequence>
<dbReference type="GO" id="GO:0009307">
    <property type="term" value="P:DNA restriction-modification system"/>
    <property type="evidence" value="ECO:0007669"/>
    <property type="project" value="UniProtKB-KW"/>
</dbReference>
<dbReference type="InterPro" id="IPR000055">
    <property type="entry name" value="Restrct_endonuc_typeI_TRD"/>
</dbReference>
<dbReference type="InterPro" id="IPR044946">
    <property type="entry name" value="Restrct_endonuc_typeI_TRD_sf"/>
</dbReference>
<evidence type="ECO:0000259" key="5">
    <source>
        <dbReference type="Pfam" id="PF01420"/>
    </source>
</evidence>
<dbReference type="EMBL" id="MN577570">
    <property type="protein sequence ID" value="QGT49759.1"/>
    <property type="molecule type" value="Genomic_DNA"/>
</dbReference>
<feature type="domain" description="Type I restriction modification DNA specificity" evidence="5">
    <location>
        <begin position="280"/>
        <end position="428"/>
    </location>
</feature>
<dbReference type="Gene3D" id="3.90.220.20">
    <property type="entry name" value="DNA methylase specificity domains"/>
    <property type="match status" value="2"/>
</dbReference>
<keyword evidence="2" id="KW-0680">Restriction system</keyword>
<evidence type="ECO:0000256" key="1">
    <source>
        <dbReference type="ARBA" id="ARBA00010923"/>
    </source>
</evidence>
<feature type="domain" description="Type I restriction modification DNA specificity" evidence="5">
    <location>
        <begin position="58"/>
        <end position="198"/>
    </location>
</feature>
<reference evidence="6" key="1">
    <citation type="journal article" date="2020" name="J. ISSAAS">
        <title>Lactobacilli and other gastrointestinal microbiota of Peromyscus leucopus, reservoir host for agents of Lyme disease and other zoonoses in North America.</title>
        <authorList>
            <person name="Milovic A."/>
            <person name="Bassam K."/>
            <person name="Shao H."/>
            <person name="Chatzistamou I."/>
            <person name="Tufts D.M."/>
            <person name="Diuk-Wasser M."/>
            <person name="Barbour A.G."/>
        </authorList>
    </citation>
    <scope>NUCLEOTIDE SEQUENCE</scope>
    <source>
        <strain evidence="6">LL20</strain>
    </source>
</reference>
<feature type="coiled-coil region" evidence="4">
    <location>
        <begin position="418"/>
        <end position="445"/>
    </location>
</feature>
<feature type="coiled-coil region" evidence="4">
    <location>
        <begin position="183"/>
        <end position="213"/>
    </location>
</feature>
<dbReference type="CDD" id="cd16961">
    <property type="entry name" value="RMtype1_S_TRD-CR_like"/>
    <property type="match status" value="1"/>
</dbReference>
<dbReference type="PANTHER" id="PTHR30408:SF12">
    <property type="entry name" value="TYPE I RESTRICTION ENZYME MJAVIII SPECIFICITY SUBUNIT"/>
    <property type="match status" value="1"/>
</dbReference>
<gene>
    <name evidence="6" type="ORF">Melaina855_1460</name>
</gene>
<evidence type="ECO:0000256" key="4">
    <source>
        <dbReference type="SAM" id="Coils"/>
    </source>
</evidence>
<dbReference type="Pfam" id="PF01420">
    <property type="entry name" value="Methylase_S"/>
    <property type="match status" value="2"/>
</dbReference>
<proteinExistence type="inferred from homology"/>
<keyword evidence="4" id="KW-0175">Coiled coil</keyword>
<organism evidence="6">
    <name type="scientific">uncultured Candidatus Melainabacteria bacterium</name>
    <dbReference type="NCBI Taxonomy" id="2682970"/>
    <lineage>
        <taxon>Bacteria</taxon>
        <taxon>Bacillati</taxon>
        <taxon>Candidatus Melainabacteria</taxon>
        <taxon>environmental samples</taxon>
    </lineage>
</organism>
<keyword evidence="3" id="KW-0238">DNA-binding</keyword>
<evidence type="ECO:0000313" key="6">
    <source>
        <dbReference type="EMBL" id="QGT49759.1"/>
    </source>
</evidence>
<evidence type="ECO:0000256" key="3">
    <source>
        <dbReference type="ARBA" id="ARBA00023125"/>
    </source>
</evidence>
<dbReference type="PANTHER" id="PTHR30408">
    <property type="entry name" value="TYPE-1 RESTRICTION ENZYME ECOKI SPECIFICITY PROTEIN"/>
    <property type="match status" value="1"/>
</dbReference>
<name>A0A650EJ89_9BACT</name>
<dbReference type="CDD" id="cd17521">
    <property type="entry name" value="RMtype1_S_Sau13435ORF2165P_TRD2-CR2_like"/>
    <property type="match status" value="1"/>
</dbReference>
<accession>A0A650EJ89</accession>
<dbReference type="GO" id="GO:0003677">
    <property type="term" value="F:DNA binding"/>
    <property type="evidence" value="ECO:0007669"/>
    <property type="project" value="UniProtKB-KW"/>
</dbReference>
<protein>
    <recommendedName>
        <fullName evidence="5">Type I restriction modification DNA specificity domain-containing protein</fullName>
    </recommendedName>
</protein>
<comment type="similarity">
    <text evidence="1">Belongs to the type-I restriction system S methylase family.</text>
</comment>
<dbReference type="InterPro" id="IPR052021">
    <property type="entry name" value="Type-I_RS_S_subunit"/>
</dbReference>
<dbReference type="SUPFAM" id="SSF116734">
    <property type="entry name" value="DNA methylase specificity domain"/>
    <property type="match status" value="2"/>
</dbReference>
<evidence type="ECO:0000256" key="2">
    <source>
        <dbReference type="ARBA" id="ARBA00022747"/>
    </source>
</evidence>
<dbReference type="AlphaFoldDB" id="A0A650EJ89"/>